<keyword evidence="8 9" id="KW-0472">Membrane</keyword>
<dbReference type="GO" id="GO:0005789">
    <property type="term" value="C:endoplasmic reticulum membrane"/>
    <property type="evidence" value="ECO:0007669"/>
    <property type="project" value="UniProtKB-SubCell"/>
</dbReference>
<evidence type="ECO:0000256" key="1">
    <source>
        <dbReference type="ARBA" id="ARBA00004586"/>
    </source>
</evidence>
<dbReference type="STRING" id="101091.A0A1C7NP58"/>
<keyword evidence="12" id="KW-1185">Reference proteome</keyword>
<dbReference type="PANTHER" id="PTHR13466:SF19">
    <property type="entry name" value="NUCLEUS-VACUOLE JUNCTION PROTEIN 2"/>
    <property type="match status" value="1"/>
</dbReference>
<dbReference type="OrthoDB" id="26740at2759"/>
<dbReference type="InterPro" id="IPR019411">
    <property type="entry name" value="MMM1_dom"/>
</dbReference>
<evidence type="ECO:0000256" key="2">
    <source>
        <dbReference type="ARBA" id="ARBA00022448"/>
    </source>
</evidence>
<dbReference type="AlphaFoldDB" id="A0A1C7NP58"/>
<dbReference type="PANTHER" id="PTHR13466">
    <property type="entry name" value="TEX2 PROTEIN-RELATED"/>
    <property type="match status" value="1"/>
</dbReference>
<dbReference type="GO" id="GO:1990456">
    <property type="term" value="P:mitochondrion-endoplasmic reticulum membrane tethering"/>
    <property type="evidence" value="ECO:0007669"/>
    <property type="project" value="TreeGrafter"/>
</dbReference>
<proteinExistence type="predicted"/>
<dbReference type="Proteomes" id="UP000093000">
    <property type="component" value="Unassembled WGS sequence"/>
</dbReference>
<feature type="domain" description="SMP-LTD" evidence="10">
    <location>
        <begin position="238"/>
        <end position="429"/>
    </location>
</feature>
<dbReference type="InParanoid" id="A0A1C7NP58"/>
<evidence type="ECO:0000259" key="10">
    <source>
        <dbReference type="PROSITE" id="PS51847"/>
    </source>
</evidence>
<dbReference type="PROSITE" id="PS51847">
    <property type="entry name" value="SMP"/>
    <property type="match status" value="1"/>
</dbReference>
<evidence type="ECO:0000256" key="9">
    <source>
        <dbReference type="SAM" id="Phobius"/>
    </source>
</evidence>
<organism evidence="11 12">
    <name type="scientific">Choanephora cucurbitarum</name>
    <dbReference type="NCBI Taxonomy" id="101091"/>
    <lineage>
        <taxon>Eukaryota</taxon>
        <taxon>Fungi</taxon>
        <taxon>Fungi incertae sedis</taxon>
        <taxon>Mucoromycota</taxon>
        <taxon>Mucoromycotina</taxon>
        <taxon>Mucoromycetes</taxon>
        <taxon>Mucorales</taxon>
        <taxon>Mucorineae</taxon>
        <taxon>Choanephoraceae</taxon>
        <taxon>Choanephoroideae</taxon>
        <taxon>Choanephora</taxon>
    </lineage>
</organism>
<keyword evidence="2" id="KW-0813">Transport</keyword>
<dbReference type="Pfam" id="PF10296">
    <property type="entry name" value="MMM1"/>
    <property type="match status" value="1"/>
</dbReference>
<evidence type="ECO:0000256" key="7">
    <source>
        <dbReference type="ARBA" id="ARBA00023121"/>
    </source>
</evidence>
<evidence type="ECO:0000256" key="3">
    <source>
        <dbReference type="ARBA" id="ARBA00022692"/>
    </source>
</evidence>
<keyword evidence="4" id="KW-0256">Endoplasmic reticulum</keyword>
<keyword evidence="5 9" id="KW-1133">Transmembrane helix</keyword>
<dbReference type="InterPro" id="IPR031468">
    <property type="entry name" value="SMP_LBD"/>
</dbReference>
<feature type="transmembrane region" description="Helical" evidence="9">
    <location>
        <begin position="7"/>
        <end position="30"/>
    </location>
</feature>
<keyword evidence="7" id="KW-0446">Lipid-binding</keyword>
<gene>
    <name evidence="11" type="ORF">A0J61_01042</name>
</gene>
<dbReference type="FunCoup" id="A0A1C7NP58">
    <property type="interactions" value="29"/>
</dbReference>
<dbReference type="GO" id="GO:0008289">
    <property type="term" value="F:lipid binding"/>
    <property type="evidence" value="ECO:0007669"/>
    <property type="project" value="UniProtKB-KW"/>
</dbReference>
<accession>A0A1C7NP58</accession>
<keyword evidence="6" id="KW-0445">Lipid transport</keyword>
<sequence length="502" mass="56629">MVLLEEAIAIYLLGGLTFLPTIGLMFYVFFMSKSIKVYPNEIKETKSNLNSQTQQEKSGWVRLTQQYKSKVASESNVAVLMSGIQSYVQGSKRQKELVYAELKCGALFVYESDNLLQEECKIIIPVHNYNVSLFSIEGILEHEIFGKSVAIKLKPKTETITTDVRLDQRDDAPYFTTNNELYITCARSIDKEDWYFGLLAASNMMEPPDEVHVETMDTTQFDPASMQTLINTVQKDAEYREVQWLNAITGRLLLGLYKTDDMRQYFQDKITKKVQKVKRPSFLGEITVQSVDIGESIPYITQPKLLSLTPEGELLAEATITYAGGLRVVIQTDFSWTYSSLMKPIRVPLVLSVMLKRLSGKLLLKIKPPPTNRCWIGFCEMPIMDWEITPIVSDKQIRLSVVLNAIQSKIREFIMENIVMPNMEDFPFGPSQGRGGIFGEKTPKPSPSEASHELVSNGIELDLLGNKLPTKIDTAAQPTTLVKEVESIGVLEDSIPIMSCRT</sequence>
<reference evidence="11 12" key="1">
    <citation type="submission" date="2016-03" db="EMBL/GenBank/DDBJ databases">
        <title>Choanephora cucurbitarum.</title>
        <authorList>
            <person name="Min B."/>
            <person name="Park H."/>
            <person name="Park J.-H."/>
            <person name="Shin H.-D."/>
            <person name="Choi I.-G."/>
        </authorList>
    </citation>
    <scope>NUCLEOTIDE SEQUENCE [LARGE SCALE GENOMIC DNA]</scope>
    <source>
        <strain evidence="11 12">KUS-F28377</strain>
    </source>
</reference>
<dbReference type="CDD" id="cd21675">
    <property type="entry name" value="SMP_TEX2"/>
    <property type="match status" value="1"/>
</dbReference>
<evidence type="ECO:0000256" key="5">
    <source>
        <dbReference type="ARBA" id="ARBA00022989"/>
    </source>
</evidence>
<evidence type="ECO:0000256" key="4">
    <source>
        <dbReference type="ARBA" id="ARBA00022824"/>
    </source>
</evidence>
<keyword evidence="3 9" id="KW-0812">Transmembrane</keyword>
<evidence type="ECO:0000256" key="8">
    <source>
        <dbReference type="ARBA" id="ARBA00023136"/>
    </source>
</evidence>
<dbReference type="GO" id="GO:0032865">
    <property type="term" value="C:ERMES complex"/>
    <property type="evidence" value="ECO:0007669"/>
    <property type="project" value="TreeGrafter"/>
</dbReference>
<name>A0A1C7NP58_9FUNG</name>
<evidence type="ECO:0000313" key="12">
    <source>
        <dbReference type="Proteomes" id="UP000093000"/>
    </source>
</evidence>
<evidence type="ECO:0000256" key="6">
    <source>
        <dbReference type="ARBA" id="ARBA00023055"/>
    </source>
</evidence>
<dbReference type="GO" id="GO:0015914">
    <property type="term" value="P:phospholipid transport"/>
    <property type="evidence" value="ECO:0007669"/>
    <property type="project" value="TreeGrafter"/>
</dbReference>
<protein>
    <recommendedName>
        <fullName evidence="10">SMP-LTD domain-containing protein</fullName>
    </recommendedName>
</protein>
<comment type="subcellular location">
    <subcellularLocation>
        <location evidence="1">Endoplasmic reticulum membrane</location>
    </subcellularLocation>
</comment>
<dbReference type="EMBL" id="LUGH01000029">
    <property type="protein sequence ID" value="OBZ90902.1"/>
    <property type="molecule type" value="Genomic_DNA"/>
</dbReference>
<comment type="caution">
    <text evidence="11">The sequence shown here is derived from an EMBL/GenBank/DDBJ whole genome shotgun (WGS) entry which is preliminary data.</text>
</comment>
<evidence type="ECO:0000313" key="11">
    <source>
        <dbReference type="EMBL" id="OBZ90902.1"/>
    </source>
</evidence>